<name>A0A645J767_9ZZZZ</name>
<gene>
    <name evidence="1" type="ORF">SDC9_206968</name>
</gene>
<evidence type="ECO:0000313" key="1">
    <source>
        <dbReference type="EMBL" id="MPN59247.1"/>
    </source>
</evidence>
<comment type="caution">
    <text evidence="1">The sequence shown here is derived from an EMBL/GenBank/DDBJ whole genome shotgun (WGS) entry which is preliminary data.</text>
</comment>
<proteinExistence type="predicted"/>
<protein>
    <submittedName>
        <fullName evidence="1">Uncharacterized protein</fullName>
    </submittedName>
</protein>
<accession>A0A645J767</accession>
<dbReference type="EMBL" id="VSSQ01133024">
    <property type="protein sequence ID" value="MPN59247.1"/>
    <property type="molecule type" value="Genomic_DNA"/>
</dbReference>
<sequence length="66" mass="7913">MLFIWDLLGDIGWIYLGLYTSQTFRQKMGEKEFSVICDIYHDIIESIEKRDLPRFSSLLRNTKLRV</sequence>
<reference evidence="1" key="1">
    <citation type="submission" date="2019-08" db="EMBL/GenBank/DDBJ databases">
        <authorList>
            <person name="Kucharzyk K."/>
            <person name="Murdoch R.W."/>
            <person name="Higgins S."/>
            <person name="Loffler F."/>
        </authorList>
    </citation>
    <scope>NUCLEOTIDE SEQUENCE</scope>
</reference>
<organism evidence="1">
    <name type="scientific">bioreactor metagenome</name>
    <dbReference type="NCBI Taxonomy" id="1076179"/>
    <lineage>
        <taxon>unclassified sequences</taxon>
        <taxon>metagenomes</taxon>
        <taxon>ecological metagenomes</taxon>
    </lineage>
</organism>
<dbReference type="AlphaFoldDB" id="A0A645J767"/>